<dbReference type="GO" id="GO:0003713">
    <property type="term" value="F:transcription coactivator activity"/>
    <property type="evidence" value="ECO:0007669"/>
    <property type="project" value="TreeGrafter"/>
</dbReference>
<dbReference type="GO" id="GO:0006338">
    <property type="term" value="P:chromatin remodeling"/>
    <property type="evidence" value="ECO:0007669"/>
    <property type="project" value="TreeGrafter"/>
</dbReference>
<reference evidence="3 4" key="1">
    <citation type="submission" date="2015-01" db="EMBL/GenBank/DDBJ databases">
        <title>The Genome Sequence of Ochroconis gallopava CBS43764.</title>
        <authorList>
            <consortium name="The Broad Institute Genomics Platform"/>
            <person name="Cuomo C."/>
            <person name="de Hoog S."/>
            <person name="Gorbushina A."/>
            <person name="Stielow B."/>
            <person name="Teixiera M."/>
            <person name="Abouelleil A."/>
            <person name="Chapman S.B."/>
            <person name="Priest M."/>
            <person name="Young S.K."/>
            <person name="Wortman J."/>
            <person name="Nusbaum C."/>
            <person name="Birren B."/>
        </authorList>
    </citation>
    <scope>NUCLEOTIDE SEQUENCE [LARGE SCALE GENOMIC DNA]</scope>
    <source>
        <strain evidence="3 4">CBS 43764</strain>
    </source>
</reference>
<dbReference type="GO" id="GO:0003682">
    <property type="term" value="F:chromatin binding"/>
    <property type="evidence" value="ECO:0007669"/>
    <property type="project" value="TreeGrafter"/>
</dbReference>
<dbReference type="InParanoid" id="A0A0D2AI99"/>
<dbReference type="InterPro" id="IPR009057">
    <property type="entry name" value="Homeodomain-like_sf"/>
</dbReference>
<dbReference type="GO" id="GO:0070210">
    <property type="term" value="C:Rpd3L-Expanded complex"/>
    <property type="evidence" value="ECO:0007669"/>
    <property type="project" value="TreeGrafter"/>
</dbReference>
<dbReference type="VEuPathDB" id="FungiDB:PV09_09587"/>
<dbReference type="InterPro" id="IPR036388">
    <property type="entry name" value="WH-like_DNA-bd_sf"/>
</dbReference>
<dbReference type="GeneID" id="27317560"/>
<dbReference type="EMBL" id="KN847613">
    <property type="protein sequence ID" value="KIV98643.1"/>
    <property type="molecule type" value="Genomic_DNA"/>
</dbReference>
<dbReference type="OrthoDB" id="5598695at2759"/>
<dbReference type="InterPro" id="IPR007526">
    <property type="entry name" value="SWIRM"/>
</dbReference>
<dbReference type="Gene3D" id="1.10.10.10">
    <property type="entry name" value="Winged helix-like DNA-binding domain superfamily/Winged helix DNA-binding domain"/>
    <property type="match status" value="1"/>
</dbReference>
<dbReference type="AlphaFoldDB" id="A0A0D2AI99"/>
<feature type="region of interest" description="Disordered" evidence="1">
    <location>
        <begin position="51"/>
        <end position="96"/>
    </location>
</feature>
<dbReference type="PANTHER" id="PTHR12374:SF21">
    <property type="entry name" value="SWIRM DOMAIN-CONTAINING PROTEIN FUN19-RELATED"/>
    <property type="match status" value="1"/>
</dbReference>
<dbReference type="PROSITE" id="PS50934">
    <property type="entry name" value="SWIRM"/>
    <property type="match status" value="1"/>
</dbReference>
<organism evidence="3 4">
    <name type="scientific">Verruconis gallopava</name>
    <dbReference type="NCBI Taxonomy" id="253628"/>
    <lineage>
        <taxon>Eukaryota</taxon>
        <taxon>Fungi</taxon>
        <taxon>Dikarya</taxon>
        <taxon>Ascomycota</taxon>
        <taxon>Pezizomycotina</taxon>
        <taxon>Dothideomycetes</taxon>
        <taxon>Pleosporomycetidae</taxon>
        <taxon>Venturiales</taxon>
        <taxon>Sympoventuriaceae</taxon>
        <taxon>Verruconis</taxon>
    </lineage>
</organism>
<dbReference type="STRING" id="253628.A0A0D2AI99"/>
<feature type="region of interest" description="Disordered" evidence="1">
    <location>
        <begin position="200"/>
        <end position="229"/>
    </location>
</feature>
<dbReference type="HOGENOM" id="CLU_042442_1_0_1"/>
<name>A0A0D2AI99_9PEZI</name>
<dbReference type="FunFam" id="1.10.10.10:FF:000087">
    <property type="entry name" value="Transcriptional adapter 2"/>
    <property type="match status" value="1"/>
</dbReference>
<feature type="domain" description="SWIRM" evidence="2">
    <location>
        <begin position="297"/>
        <end position="395"/>
    </location>
</feature>
<dbReference type="SUPFAM" id="SSF46689">
    <property type="entry name" value="Homeodomain-like"/>
    <property type="match status" value="1"/>
</dbReference>
<evidence type="ECO:0000256" key="1">
    <source>
        <dbReference type="SAM" id="MobiDB-lite"/>
    </source>
</evidence>
<dbReference type="RefSeq" id="XP_016208513.1">
    <property type="nucleotide sequence ID" value="XM_016363673.1"/>
</dbReference>
<dbReference type="GO" id="GO:0006357">
    <property type="term" value="P:regulation of transcription by RNA polymerase II"/>
    <property type="evidence" value="ECO:0007669"/>
    <property type="project" value="TreeGrafter"/>
</dbReference>
<evidence type="ECO:0000259" key="2">
    <source>
        <dbReference type="PROSITE" id="PS50934"/>
    </source>
</evidence>
<dbReference type="Proteomes" id="UP000053259">
    <property type="component" value="Unassembled WGS sequence"/>
</dbReference>
<proteinExistence type="predicted"/>
<protein>
    <recommendedName>
        <fullName evidence="2">SWIRM domain-containing protein</fullName>
    </recommendedName>
</protein>
<dbReference type="PANTHER" id="PTHR12374">
    <property type="entry name" value="TRANSCRIPTIONAL ADAPTOR 2 ADA2 -RELATED"/>
    <property type="match status" value="1"/>
</dbReference>
<evidence type="ECO:0000313" key="3">
    <source>
        <dbReference type="EMBL" id="KIV98643.1"/>
    </source>
</evidence>
<sequence length="395" mass="44247">MSQNTPLLQHQQQFNFMETPQKQKEKAMDIGSLLSPPEATRTVDLFSSPVSVSMSRTPSQSTAMASSQSQGSTYAPMAKKDPRALPSPPISPHIYKDDMVRADEGTTDPPLFPPREDIENVNKGPLFPQDDEQAAIDEHIATHGRLCSQDEYRLVLDTLSNMKFNTSVGAGFNRNRAKWWATSLQTFAFYDEIKAKARREAATADAKKPPTSTLPHRRLAPAPEGGLRKKVTVPRVQRVPKPKRSPPQQVFNDFAMTAKETLPKAPKAPSNRDDVDFNSIQDFCPPTDNLGHNAKALKADWKGAMLDLSHDPDRHLLHEAEVNLAATLRLSCATYLTSKRRIFVARVQCMQKGKEFRKTDAQQACKIDVNKASKLWTAFEKVGWFDDKYFIGKRA</sequence>
<gene>
    <name evidence="3" type="ORF">PV09_09587</name>
</gene>
<keyword evidence="4" id="KW-1185">Reference proteome</keyword>
<accession>A0A0D2AI99</accession>
<feature type="compositionally biased region" description="Low complexity" evidence="1">
    <location>
        <begin position="59"/>
        <end position="73"/>
    </location>
</feature>
<evidence type="ECO:0000313" key="4">
    <source>
        <dbReference type="Proteomes" id="UP000053259"/>
    </source>
</evidence>
<dbReference type="Pfam" id="PF04433">
    <property type="entry name" value="SWIRM"/>
    <property type="match status" value="1"/>
</dbReference>